<evidence type="ECO:0000256" key="3">
    <source>
        <dbReference type="ARBA" id="ARBA00022777"/>
    </source>
</evidence>
<dbReference type="InterPro" id="IPR053149">
    <property type="entry name" value="TPK"/>
</dbReference>
<dbReference type="Proteomes" id="UP001501676">
    <property type="component" value="Unassembled WGS sequence"/>
</dbReference>
<evidence type="ECO:0000256" key="4">
    <source>
        <dbReference type="ARBA" id="ARBA00022840"/>
    </source>
</evidence>
<sequence>MVIVVAGGEPPAASSLEGLPPDVFVVAADSGVDGAQAIGLRVGLAIGDFDSASPGAAERVEAAGGRVERHPPAKDATDLELALDAALVRRPDRIVVLGGAGGRFDHWLAVAFLLASPLYAGVEIQARWASATMTVVRGTAVLSGRPGDVVTLLPVHGPAAGIRTEGLEYPLRDEELAPGTTRGVSNVLSDTTARVSVRDGVLLAIQPR</sequence>
<dbReference type="SMART" id="SM00983">
    <property type="entry name" value="TPK_B1_binding"/>
    <property type="match status" value="1"/>
</dbReference>
<dbReference type="SUPFAM" id="SSF63862">
    <property type="entry name" value="Thiamin pyrophosphokinase, substrate-binding domain"/>
    <property type="match status" value="1"/>
</dbReference>
<evidence type="ECO:0000256" key="5">
    <source>
        <dbReference type="NCBIfam" id="TIGR01378"/>
    </source>
</evidence>
<keyword evidence="1" id="KW-0808">Transferase</keyword>
<keyword evidence="2" id="KW-0547">Nucleotide-binding</keyword>
<proteinExistence type="predicted"/>
<dbReference type="EMBL" id="BAAAYN010000070">
    <property type="protein sequence ID" value="GAA3397808.1"/>
    <property type="molecule type" value="Genomic_DNA"/>
</dbReference>
<dbReference type="Pfam" id="PF04263">
    <property type="entry name" value="TPK_catalytic"/>
    <property type="match status" value="1"/>
</dbReference>
<dbReference type="NCBIfam" id="TIGR01378">
    <property type="entry name" value="thi_PPkinase"/>
    <property type="match status" value="1"/>
</dbReference>
<keyword evidence="8" id="KW-1185">Reference proteome</keyword>
<keyword evidence="4" id="KW-0067">ATP-binding</keyword>
<dbReference type="PANTHER" id="PTHR41299">
    <property type="entry name" value="THIAMINE PYROPHOSPHOKINASE"/>
    <property type="match status" value="1"/>
</dbReference>
<comment type="caution">
    <text evidence="7">The sequence shown here is derived from an EMBL/GenBank/DDBJ whole genome shotgun (WGS) entry which is preliminary data.</text>
</comment>
<accession>A0ABP6TCS3</accession>
<dbReference type="InterPro" id="IPR036371">
    <property type="entry name" value="TPK_B1-bd_sf"/>
</dbReference>
<evidence type="ECO:0000259" key="6">
    <source>
        <dbReference type="SMART" id="SM00983"/>
    </source>
</evidence>
<evidence type="ECO:0000256" key="2">
    <source>
        <dbReference type="ARBA" id="ARBA00022741"/>
    </source>
</evidence>
<organism evidence="7 8">
    <name type="scientific">Cryptosporangium minutisporangium</name>
    <dbReference type="NCBI Taxonomy" id="113569"/>
    <lineage>
        <taxon>Bacteria</taxon>
        <taxon>Bacillati</taxon>
        <taxon>Actinomycetota</taxon>
        <taxon>Actinomycetes</taxon>
        <taxon>Cryptosporangiales</taxon>
        <taxon>Cryptosporangiaceae</taxon>
        <taxon>Cryptosporangium</taxon>
    </lineage>
</organism>
<dbReference type="Pfam" id="PF04265">
    <property type="entry name" value="TPK_B1_binding"/>
    <property type="match status" value="1"/>
</dbReference>
<dbReference type="SUPFAM" id="SSF63999">
    <property type="entry name" value="Thiamin pyrophosphokinase, catalytic domain"/>
    <property type="match status" value="1"/>
</dbReference>
<dbReference type="InterPro" id="IPR007371">
    <property type="entry name" value="TPK_catalytic"/>
</dbReference>
<dbReference type="InterPro" id="IPR036759">
    <property type="entry name" value="TPK_catalytic_sf"/>
</dbReference>
<name>A0ABP6TCS3_9ACTN</name>
<dbReference type="PANTHER" id="PTHR41299:SF1">
    <property type="entry name" value="THIAMINE PYROPHOSPHOKINASE"/>
    <property type="match status" value="1"/>
</dbReference>
<protein>
    <recommendedName>
        <fullName evidence="5">Thiamine diphosphokinase</fullName>
        <ecNumber evidence="5">2.7.6.2</ecNumber>
    </recommendedName>
</protein>
<dbReference type="CDD" id="cd07995">
    <property type="entry name" value="TPK"/>
    <property type="match status" value="1"/>
</dbReference>
<keyword evidence="3" id="KW-0418">Kinase</keyword>
<evidence type="ECO:0000256" key="1">
    <source>
        <dbReference type="ARBA" id="ARBA00022679"/>
    </source>
</evidence>
<feature type="domain" description="Thiamin pyrophosphokinase thiamin-binding" evidence="6">
    <location>
        <begin position="144"/>
        <end position="203"/>
    </location>
</feature>
<dbReference type="EC" id="2.7.6.2" evidence="5"/>
<reference evidence="8" key="1">
    <citation type="journal article" date="2019" name="Int. J. Syst. Evol. Microbiol.">
        <title>The Global Catalogue of Microorganisms (GCM) 10K type strain sequencing project: providing services to taxonomists for standard genome sequencing and annotation.</title>
        <authorList>
            <consortium name="The Broad Institute Genomics Platform"/>
            <consortium name="The Broad Institute Genome Sequencing Center for Infectious Disease"/>
            <person name="Wu L."/>
            <person name="Ma J."/>
        </authorList>
    </citation>
    <scope>NUCLEOTIDE SEQUENCE [LARGE SCALE GENOMIC DNA]</scope>
    <source>
        <strain evidence="8">JCM 9458</strain>
    </source>
</reference>
<gene>
    <name evidence="7" type="ORF">GCM10020369_79260</name>
</gene>
<evidence type="ECO:0000313" key="7">
    <source>
        <dbReference type="EMBL" id="GAA3397808.1"/>
    </source>
</evidence>
<dbReference type="InterPro" id="IPR006282">
    <property type="entry name" value="Thi_PPkinase"/>
</dbReference>
<evidence type="ECO:0000313" key="8">
    <source>
        <dbReference type="Proteomes" id="UP001501676"/>
    </source>
</evidence>
<dbReference type="InterPro" id="IPR007373">
    <property type="entry name" value="Thiamin_PyroPKinase_B1-bd"/>
</dbReference>
<dbReference type="Gene3D" id="3.40.50.10240">
    <property type="entry name" value="Thiamin pyrophosphokinase, catalytic domain"/>
    <property type="match status" value="1"/>
</dbReference>